<accession>A0A8X6UBH1</accession>
<dbReference type="Proteomes" id="UP000887013">
    <property type="component" value="Unassembled WGS sequence"/>
</dbReference>
<comment type="caution">
    <text evidence="1">The sequence shown here is derived from an EMBL/GenBank/DDBJ whole genome shotgun (WGS) entry which is preliminary data.</text>
</comment>
<gene>
    <name evidence="1" type="primary">X975_22733</name>
    <name evidence="1" type="ORF">NPIL_380351</name>
</gene>
<keyword evidence="2" id="KW-1185">Reference proteome</keyword>
<sequence length="108" mass="12273">MSTNSSLKAWDRQRLNRKIKAEPDLAKEKVLENLMYFLCHEVEGEEYHVSAENVFGSGIKRKEFHKPVHRDVPTAATLIMNTTTGKVTCIFCNSPHPIKNSLKMSIVS</sequence>
<reference evidence="1" key="1">
    <citation type="submission" date="2020-08" db="EMBL/GenBank/DDBJ databases">
        <title>Multicomponent nature underlies the extraordinary mechanical properties of spider dragline silk.</title>
        <authorList>
            <person name="Kono N."/>
            <person name="Nakamura H."/>
            <person name="Mori M."/>
            <person name="Yoshida Y."/>
            <person name="Ohtoshi R."/>
            <person name="Malay A.D."/>
            <person name="Moran D.A.P."/>
            <person name="Tomita M."/>
            <person name="Numata K."/>
            <person name="Arakawa K."/>
        </authorList>
    </citation>
    <scope>NUCLEOTIDE SEQUENCE</scope>
</reference>
<dbReference type="AlphaFoldDB" id="A0A8X6UBH1"/>
<evidence type="ECO:0000313" key="2">
    <source>
        <dbReference type="Proteomes" id="UP000887013"/>
    </source>
</evidence>
<dbReference type="OrthoDB" id="6435499at2759"/>
<evidence type="ECO:0000313" key="1">
    <source>
        <dbReference type="EMBL" id="GFU00509.1"/>
    </source>
</evidence>
<organism evidence="1 2">
    <name type="scientific">Nephila pilipes</name>
    <name type="common">Giant wood spider</name>
    <name type="synonym">Nephila maculata</name>
    <dbReference type="NCBI Taxonomy" id="299642"/>
    <lineage>
        <taxon>Eukaryota</taxon>
        <taxon>Metazoa</taxon>
        <taxon>Ecdysozoa</taxon>
        <taxon>Arthropoda</taxon>
        <taxon>Chelicerata</taxon>
        <taxon>Arachnida</taxon>
        <taxon>Araneae</taxon>
        <taxon>Araneomorphae</taxon>
        <taxon>Entelegynae</taxon>
        <taxon>Araneoidea</taxon>
        <taxon>Nephilidae</taxon>
        <taxon>Nephila</taxon>
    </lineage>
</organism>
<name>A0A8X6UBH1_NEPPI</name>
<protein>
    <submittedName>
        <fullName evidence="1">Transposable element Tc1 transposase</fullName>
    </submittedName>
</protein>
<proteinExistence type="predicted"/>
<dbReference type="EMBL" id="BMAW01122806">
    <property type="protein sequence ID" value="GFU00509.1"/>
    <property type="molecule type" value="Genomic_DNA"/>
</dbReference>